<dbReference type="Gene3D" id="3.40.50.150">
    <property type="entry name" value="Vaccinia Virus protein VP39"/>
    <property type="match status" value="1"/>
</dbReference>
<feature type="domain" description="Methyltransferase type 11" evidence="1">
    <location>
        <begin position="52"/>
        <end position="146"/>
    </location>
</feature>
<dbReference type="CDD" id="cd02440">
    <property type="entry name" value="AdoMet_MTases"/>
    <property type="match status" value="1"/>
</dbReference>
<dbReference type="Pfam" id="PF08241">
    <property type="entry name" value="Methyltransf_11"/>
    <property type="match status" value="1"/>
</dbReference>
<protein>
    <submittedName>
        <fullName evidence="2">Methyltransferase domain-containing protein</fullName>
    </submittedName>
</protein>
<dbReference type="InterPro" id="IPR029063">
    <property type="entry name" value="SAM-dependent_MTases_sf"/>
</dbReference>
<comment type="caution">
    <text evidence="2">The sequence shown here is derived from an EMBL/GenBank/DDBJ whole genome shotgun (WGS) entry which is preliminary data.</text>
</comment>
<keyword evidence="2" id="KW-0489">Methyltransferase</keyword>
<keyword evidence="2" id="KW-0808">Transferase</keyword>
<reference evidence="2 3" key="1">
    <citation type="submission" date="2020-08" db="EMBL/GenBank/DDBJ databases">
        <authorList>
            <person name="Liu C."/>
            <person name="Sun Q."/>
        </authorList>
    </citation>
    <scope>NUCLEOTIDE SEQUENCE [LARGE SCALE GENOMIC DNA]</scope>
    <source>
        <strain evidence="2 3">NSJ-59</strain>
    </source>
</reference>
<dbReference type="RefSeq" id="WP_186503813.1">
    <property type="nucleotide sequence ID" value="NZ_JACOGK010000027.1"/>
</dbReference>
<gene>
    <name evidence="2" type="ORF">H8J70_09240</name>
</gene>
<dbReference type="PANTHER" id="PTHR43591">
    <property type="entry name" value="METHYLTRANSFERASE"/>
    <property type="match status" value="1"/>
</dbReference>
<evidence type="ECO:0000313" key="2">
    <source>
        <dbReference type="EMBL" id="MBC3537435.1"/>
    </source>
</evidence>
<accession>A0ABR6VL33</accession>
<evidence type="ECO:0000259" key="1">
    <source>
        <dbReference type="Pfam" id="PF08241"/>
    </source>
</evidence>
<proteinExistence type="predicted"/>
<dbReference type="InterPro" id="IPR013216">
    <property type="entry name" value="Methyltransf_11"/>
</dbReference>
<dbReference type="EMBL" id="JACOGK010000027">
    <property type="protein sequence ID" value="MBC3537435.1"/>
    <property type="molecule type" value="Genomic_DNA"/>
</dbReference>
<organism evidence="2 3">
    <name type="scientific">Megasphaera hominis</name>
    <dbReference type="NCBI Taxonomy" id="159836"/>
    <lineage>
        <taxon>Bacteria</taxon>
        <taxon>Bacillati</taxon>
        <taxon>Bacillota</taxon>
        <taxon>Negativicutes</taxon>
        <taxon>Veillonellales</taxon>
        <taxon>Veillonellaceae</taxon>
        <taxon>Megasphaera</taxon>
    </lineage>
</organism>
<dbReference type="Proteomes" id="UP000606870">
    <property type="component" value="Unassembled WGS sequence"/>
</dbReference>
<evidence type="ECO:0000313" key="3">
    <source>
        <dbReference type="Proteomes" id="UP000606870"/>
    </source>
</evidence>
<dbReference type="SUPFAM" id="SSF53335">
    <property type="entry name" value="S-adenosyl-L-methionine-dependent methyltransferases"/>
    <property type="match status" value="1"/>
</dbReference>
<dbReference type="PANTHER" id="PTHR43591:SF24">
    <property type="entry name" value="2-METHOXY-6-POLYPRENYL-1,4-BENZOQUINOL METHYLASE, MITOCHONDRIAL"/>
    <property type="match status" value="1"/>
</dbReference>
<dbReference type="GO" id="GO:0008168">
    <property type="term" value="F:methyltransferase activity"/>
    <property type="evidence" value="ECO:0007669"/>
    <property type="project" value="UniProtKB-KW"/>
</dbReference>
<keyword evidence="3" id="KW-1185">Reference proteome</keyword>
<dbReference type="GO" id="GO:0032259">
    <property type="term" value="P:methylation"/>
    <property type="evidence" value="ECO:0007669"/>
    <property type="project" value="UniProtKB-KW"/>
</dbReference>
<name>A0ABR6VL33_9FIRM</name>
<sequence>MELSNQAGAVGKRWDFCASGYDGIVQEELQSQAAVWQSILLAQAPQKQGSLLDIGTGPGFFSILMAQAGWDVTGVDCSAAMVETAAENAKKAGVRARFLQKDIHALDFPDHSFDYLVSRNVTWILYDPEKAFAEWRRVLKPGGRLLYFDANWYYRRSEAERQAIARDEEEYRKTYGPPVDTYSGDAATEASFQETLFFHSHSRPEWDRTHLGPLGFTHIRITPRLNEQVYTPPYKLLFRSIPLFMVQADV</sequence>